<dbReference type="EMBL" id="JAIWYP010000005">
    <property type="protein sequence ID" value="KAH3818041.1"/>
    <property type="molecule type" value="Genomic_DNA"/>
</dbReference>
<keyword evidence="2" id="KW-1185">Reference proteome</keyword>
<dbReference type="Proteomes" id="UP000828390">
    <property type="component" value="Unassembled WGS sequence"/>
</dbReference>
<comment type="caution">
    <text evidence="1">The sequence shown here is derived from an EMBL/GenBank/DDBJ whole genome shotgun (WGS) entry which is preliminary data.</text>
</comment>
<name>A0A9D4GII2_DREPO</name>
<organism evidence="1 2">
    <name type="scientific">Dreissena polymorpha</name>
    <name type="common">Zebra mussel</name>
    <name type="synonym">Mytilus polymorpha</name>
    <dbReference type="NCBI Taxonomy" id="45954"/>
    <lineage>
        <taxon>Eukaryota</taxon>
        <taxon>Metazoa</taxon>
        <taxon>Spiralia</taxon>
        <taxon>Lophotrochozoa</taxon>
        <taxon>Mollusca</taxon>
        <taxon>Bivalvia</taxon>
        <taxon>Autobranchia</taxon>
        <taxon>Heteroconchia</taxon>
        <taxon>Euheterodonta</taxon>
        <taxon>Imparidentia</taxon>
        <taxon>Neoheterodontei</taxon>
        <taxon>Myida</taxon>
        <taxon>Dreissenoidea</taxon>
        <taxon>Dreissenidae</taxon>
        <taxon>Dreissena</taxon>
    </lineage>
</organism>
<evidence type="ECO:0000313" key="1">
    <source>
        <dbReference type="EMBL" id="KAH3818041.1"/>
    </source>
</evidence>
<protein>
    <submittedName>
        <fullName evidence="1">Uncharacterized protein</fullName>
    </submittedName>
</protein>
<proteinExistence type="predicted"/>
<dbReference type="AlphaFoldDB" id="A0A9D4GII2"/>
<reference evidence="1" key="2">
    <citation type="submission" date="2020-11" db="EMBL/GenBank/DDBJ databases">
        <authorList>
            <person name="McCartney M.A."/>
            <person name="Auch B."/>
            <person name="Kono T."/>
            <person name="Mallez S."/>
            <person name="Becker A."/>
            <person name="Gohl D.M."/>
            <person name="Silverstein K.A.T."/>
            <person name="Koren S."/>
            <person name="Bechman K.B."/>
            <person name="Herman A."/>
            <person name="Abrahante J.E."/>
            <person name="Garbe J."/>
        </authorList>
    </citation>
    <scope>NUCLEOTIDE SEQUENCE</scope>
    <source>
        <strain evidence="1">Duluth1</strain>
        <tissue evidence="1">Whole animal</tissue>
    </source>
</reference>
<evidence type="ECO:0000313" key="2">
    <source>
        <dbReference type="Proteomes" id="UP000828390"/>
    </source>
</evidence>
<gene>
    <name evidence="1" type="ORF">DPMN_119629</name>
</gene>
<sequence length="527" mass="57333">MFQLDETMETLVQRLMDNQDKLGGEHPIEGLTTTQKKRNVHIQPVSHRADSQSSSAALQQNCSDRSSCQLSMGGNHFPPQKSVNYAQSVIVNLSNLPNGQQVMLVTGQTNPNQLSLLQTHSLCPNSSNLSQGVSSTLCSSISSPLSGFQSSMSRDAAAAIMMNHYVAQGNSGPCLSRSASLCDPQHLQYDQSAIQRSQSDEAHINAADSKNNCMYGNNNYQYLQDMTAMFQSYQNASFSNGFHQTPLPVSQGLCLPEHQTDSLSQSHEQSCDSSNYQSSSYLTNECSTSIVNSFIEELMSSETNPGDGNKKSFRHLGDSFESIQPSLSTIQGSELNLDQLDLMDMPDLDHMCHEMALNASSPMEEHRKVSMCSPQTTSRGTSPHLKPKQDCANVSVSSSGHHCTTLSSNSETLNVFAQSSLASSNPGTSVSRVSTMAATVTDINMACGQCGCDVQSSRSTHVEGQGQPCKSSSCRQDSVSSVVHTTKTPNTIATITDFSPEWSYTEVLLHVSYIYIYIIYISLKKVR</sequence>
<accession>A0A9D4GII2</accession>
<reference evidence="1" key="1">
    <citation type="journal article" date="2019" name="bioRxiv">
        <title>The Genome of the Zebra Mussel, Dreissena polymorpha: A Resource for Invasive Species Research.</title>
        <authorList>
            <person name="McCartney M.A."/>
            <person name="Auch B."/>
            <person name="Kono T."/>
            <person name="Mallez S."/>
            <person name="Zhang Y."/>
            <person name="Obille A."/>
            <person name="Becker A."/>
            <person name="Abrahante J.E."/>
            <person name="Garbe J."/>
            <person name="Badalamenti J.P."/>
            <person name="Herman A."/>
            <person name="Mangelson H."/>
            <person name="Liachko I."/>
            <person name="Sullivan S."/>
            <person name="Sone E.D."/>
            <person name="Koren S."/>
            <person name="Silverstein K.A.T."/>
            <person name="Beckman K.B."/>
            <person name="Gohl D.M."/>
        </authorList>
    </citation>
    <scope>NUCLEOTIDE SEQUENCE</scope>
    <source>
        <strain evidence="1">Duluth1</strain>
        <tissue evidence="1">Whole animal</tissue>
    </source>
</reference>